<keyword evidence="5" id="KW-1185">Reference proteome</keyword>
<feature type="region of interest" description="Disordered" evidence="2">
    <location>
        <begin position="159"/>
        <end position="215"/>
    </location>
</feature>
<gene>
    <name evidence="4" type="ORF">ARB_00803</name>
</gene>
<dbReference type="AlphaFoldDB" id="D4AX76"/>
<feature type="compositionally biased region" description="Basic and acidic residues" evidence="2">
    <location>
        <begin position="542"/>
        <end position="551"/>
    </location>
</feature>
<keyword evidence="1" id="KW-0175">Coiled coil</keyword>
<feature type="domain" description="DUF4048" evidence="3">
    <location>
        <begin position="225"/>
        <end position="465"/>
    </location>
</feature>
<accession>D4AX76</accession>
<evidence type="ECO:0000256" key="1">
    <source>
        <dbReference type="SAM" id="Coils"/>
    </source>
</evidence>
<protein>
    <recommendedName>
        <fullName evidence="3">DUF4048 domain-containing protein</fullName>
    </recommendedName>
</protein>
<dbReference type="HOGENOM" id="CLU_016967_3_1_1"/>
<feature type="region of interest" description="Disordered" evidence="2">
    <location>
        <begin position="1"/>
        <end position="95"/>
    </location>
</feature>
<feature type="compositionally biased region" description="Low complexity" evidence="2">
    <location>
        <begin position="419"/>
        <end position="441"/>
    </location>
</feature>
<proteinExistence type="predicted"/>
<feature type="compositionally biased region" description="Polar residues" evidence="2">
    <location>
        <begin position="71"/>
        <end position="88"/>
    </location>
</feature>
<dbReference type="RefSeq" id="XP_003012921.1">
    <property type="nucleotide sequence ID" value="XM_003012875.1"/>
</dbReference>
<feature type="compositionally biased region" description="Polar residues" evidence="2">
    <location>
        <begin position="162"/>
        <end position="174"/>
    </location>
</feature>
<feature type="compositionally biased region" description="Polar residues" evidence="2">
    <location>
        <begin position="1"/>
        <end position="13"/>
    </location>
</feature>
<feature type="region of interest" description="Disordered" evidence="2">
    <location>
        <begin position="231"/>
        <end position="305"/>
    </location>
</feature>
<evidence type="ECO:0000259" key="3">
    <source>
        <dbReference type="Pfam" id="PF13257"/>
    </source>
</evidence>
<reference evidence="5" key="1">
    <citation type="journal article" date="2011" name="Genome Biol.">
        <title>Comparative and functional genomics provide insights into the pathogenicity of dermatophytic fungi.</title>
        <authorList>
            <person name="Burmester A."/>
            <person name="Shelest E."/>
            <person name="Gloeckner G."/>
            <person name="Heddergott C."/>
            <person name="Schindler S."/>
            <person name="Staib P."/>
            <person name="Heidel A."/>
            <person name="Felder M."/>
            <person name="Petzold A."/>
            <person name="Szafranski K."/>
            <person name="Feuermann M."/>
            <person name="Pedruzzi I."/>
            <person name="Priebe S."/>
            <person name="Groth M."/>
            <person name="Winkler R."/>
            <person name="Li W."/>
            <person name="Kniemeyer O."/>
            <person name="Schroeckh V."/>
            <person name="Hertweck C."/>
            <person name="Hube B."/>
            <person name="White T.C."/>
            <person name="Platzer M."/>
            <person name="Guthke R."/>
            <person name="Heitman J."/>
            <person name="Woestemeyer J."/>
            <person name="Zipfel P.F."/>
            <person name="Monod M."/>
            <person name="Brakhage A.A."/>
        </authorList>
    </citation>
    <scope>NUCLEOTIDE SEQUENCE [LARGE SCALE GENOMIC DNA]</scope>
    <source>
        <strain evidence="5">ATCC MYA-4681 / CBS 112371</strain>
    </source>
</reference>
<organism evidence="4 5">
    <name type="scientific">Arthroderma benhamiae (strain ATCC MYA-4681 / CBS 112371)</name>
    <name type="common">Trichophyton mentagrophytes</name>
    <dbReference type="NCBI Taxonomy" id="663331"/>
    <lineage>
        <taxon>Eukaryota</taxon>
        <taxon>Fungi</taxon>
        <taxon>Dikarya</taxon>
        <taxon>Ascomycota</taxon>
        <taxon>Pezizomycotina</taxon>
        <taxon>Eurotiomycetes</taxon>
        <taxon>Eurotiomycetidae</taxon>
        <taxon>Onygenales</taxon>
        <taxon>Arthrodermataceae</taxon>
        <taxon>Trichophyton</taxon>
    </lineage>
</organism>
<dbReference type="GeneID" id="9522999"/>
<comment type="caution">
    <text evidence="4">The sequence shown here is derived from an EMBL/GenBank/DDBJ whole genome shotgun (WGS) entry which is preliminary data.</text>
</comment>
<feature type="compositionally biased region" description="Low complexity" evidence="2">
    <location>
        <begin position="449"/>
        <end position="468"/>
    </location>
</feature>
<dbReference type="eggNOG" id="ENOG502S19N">
    <property type="taxonomic scope" value="Eukaryota"/>
</dbReference>
<sequence length="551" mass="60441">MEEPELSQSSQPCFDSPRQRQRASLPPRPNGAARHAKRLTLNFPINIPPELVQQGPRSAKDSPPVKHPHSESSPTMPASHRTSPSVSALTEPPDEGYGFLTALAAQERKVLELKEELHRAELELATLKKRWEQNEKGRKINQAIYRAEAMKPLRQQIPAEGSSLTGTGATQSPVDSDAPGLKRRSRELDRRHSLRQSISHSPHSPHSPAPGQLSRARTVFEGSRHTRTLSLLSARDDDNCSPFSPQSADSKCARPSGYPRSATLPSVDRESNGSKPLILSPAKQKSVQDKGLWRRSLPPIPQDPTTEALMRTGKQMATDFKDGLWTFLEDIRQATVGEEGINATQSRTSQAYQRQDHLINRSGAGTVNSKPHSAAAPSRTGRSASIKPTTAAKQNKRAAASETDFWEEFGVTAPNKTQSNKATNRNRNKSNNNPSNQASLLDIDDNWDIWDSPQPKTHTPSSSSSTFPSKRDQSPSTNASSPRTSASVMDYKDLDVETFSNPEHPGGIPWPAITKSTPSNLTRTASTLMAEWERSLSPSHSDSVKKGSKDD</sequence>
<evidence type="ECO:0000313" key="5">
    <source>
        <dbReference type="Proteomes" id="UP000008866"/>
    </source>
</evidence>
<feature type="coiled-coil region" evidence="1">
    <location>
        <begin position="103"/>
        <end position="130"/>
    </location>
</feature>
<feature type="compositionally biased region" description="Basic and acidic residues" evidence="2">
    <location>
        <begin position="58"/>
        <end position="70"/>
    </location>
</feature>
<name>D4AX76_ARTBC</name>
<evidence type="ECO:0000313" key="4">
    <source>
        <dbReference type="EMBL" id="EFE32281.1"/>
    </source>
</evidence>
<feature type="compositionally biased region" description="Polar residues" evidence="2">
    <location>
        <begin position="474"/>
        <end position="487"/>
    </location>
</feature>
<dbReference type="Proteomes" id="UP000008866">
    <property type="component" value="Unassembled WGS sequence"/>
</dbReference>
<dbReference type="OMA" id="PWPAITK"/>
<evidence type="ECO:0000256" key="2">
    <source>
        <dbReference type="SAM" id="MobiDB-lite"/>
    </source>
</evidence>
<feature type="compositionally biased region" description="Polar residues" evidence="2">
    <location>
        <begin position="380"/>
        <end position="393"/>
    </location>
</feature>
<dbReference type="Pfam" id="PF13257">
    <property type="entry name" value="DUF4048"/>
    <property type="match status" value="1"/>
</dbReference>
<feature type="region of interest" description="Disordered" evidence="2">
    <location>
        <begin position="361"/>
        <end position="519"/>
    </location>
</feature>
<dbReference type="EMBL" id="ABSU01000016">
    <property type="protein sequence ID" value="EFE32281.1"/>
    <property type="molecule type" value="Genomic_DNA"/>
</dbReference>
<dbReference type="InterPro" id="IPR025122">
    <property type="entry name" value="DUF4048"/>
</dbReference>
<feature type="region of interest" description="Disordered" evidence="2">
    <location>
        <begin position="532"/>
        <end position="551"/>
    </location>
</feature>
<dbReference type="KEGG" id="abe:ARB_00803"/>
<dbReference type="OrthoDB" id="4097086at2759"/>